<feature type="compositionally biased region" description="Gly residues" evidence="1">
    <location>
        <begin position="179"/>
        <end position="206"/>
    </location>
</feature>
<feature type="compositionally biased region" description="Polar residues" evidence="1">
    <location>
        <begin position="103"/>
        <end position="113"/>
    </location>
</feature>
<feature type="compositionally biased region" description="Basic and acidic residues" evidence="1">
    <location>
        <begin position="1"/>
        <end position="14"/>
    </location>
</feature>
<proteinExistence type="predicted"/>
<sequence>MNQEHDQATRDASGKDANGGGGTMRGGVKDDLEGGTTGATSMTGGDRADAATGQSRGLSDASPAGRASPAGDDMRPLDVGSVGGSPVGESGGGAPTGPGGQGSFASGTYNERGNVTGPDSPAGEAVSQAGGKGQGDDLANRLGGGENARTGLTGAGAASGDMDADRSEATGASVRNAAGAGGPDAGSPGGMGGVRAQGGTGTGRPPGGVSPLQNESGGD</sequence>
<feature type="compositionally biased region" description="Gly residues" evidence="1">
    <location>
        <begin position="81"/>
        <end position="102"/>
    </location>
</feature>
<accession>A0A6J4U1S5</accession>
<dbReference type="AlphaFoldDB" id="A0A6J4U1S5"/>
<reference evidence="2" key="1">
    <citation type="submission" date="2020-02" db="EMBL/GenBank/DDBJ databases">
        <authorList>
            <person name="Meier V. D."/>
        </authorList>
    </citation>
    <scope>NUCLEOTIDE SEQUENCE</scope>
    <source>
        <strain evidence="2">AVDCRST_MAG23</strain>
    </source>
</reference>
<name>A0A6J4U1S5_9SPHN</name>
<dbReference type="EMBL" id="CADCWD010000058">
    <property type="protein sequence ID" value="CAA9537769.1"/>
    <property type="molecule type" value="Genomic_DNA"/>
</dbReference>
<organism evidence="2">
    <name type="scientific">uncultured Sphingosinicella sp</name>
    <dbReference type="NCBI Taxonomy" id="478748"/>
    <lineage>
        <taxon>Bacteria</taxon>
        <taxon>Pseudomonadati</taxon>
        <taxon>Pseudomonadota</taxon>
        <taxon>Alphaproteobacteria</taxon>
        <taxon>Sphingomonadales</taxon>
        <taxon>Sphingosinicellaceae</taxon>
        <taxon>Sphingosinicella</taxon>
        <taxon>environmental samples</taxon>
    </lineage>
</organism>
<evidence type="ECO:0000256" key="1">
    <source>
        <dbReference type="SAM" id="MobiDB-lite"/>
    </source>
</evidence>
<evidence type="ECO:0000313" key="2">
    <source>
        <dbReference type="EMBL" id="CAA9537769.1"/>
    </source>
</evidence>
<gene>
    <name evidence="2" type="ORF">AVDCRST_MAG23-1589</name>
</gene>
<feature type="region of interest" description="Disordered" evidence="1">
    <location>
        <begin position="1"/>
        <end position="219"/>
    </location>
</feature>
<protein>
    <submittedName>
        <fullName evidence="2">Uncharacterized protein</fullName>
    </submittedName>
</protein>